<dbReference type="EMBL" id="MU250541">
    <property type="protein sequence ID" value="KAG7444118.1"/>
    <property type="molecule type" value="Genomic_DNA"/>
</dbReference>
<comment type="caution">
    <text evidence="1">The sequence shown here is derived from an EMBL/GenBank/DDBJ whole genome shotgun (WGS) entry which is preliminary data.</text>
</comment>
<dbReference type="AlphaFoldDB" id="A0A9P7VMW0"/>
<dbReference type="RefSeq" id="XP_043037618.1">
    <property type="nucleotide sequence ID" value="XM_043184299.1"/>
</dbReference>
<accession>A0A9P7VMW0</accession>
<sequence>MGQVAERVAHTEENATIFPGSIQEQRMLSRPDTTNAVEESQRKVVLKIQVDKSLRVEISLYGSFLAIIARYQPKLHTSPARRTVYILDIGPVLKKRVKLSPPTWEDQSTKVTDYVEDRTSEFKNSFLRDVLQRPLRHFNALRTSGHRYIALNRAQRMQEQEYESPSNLELTELGLYGDRESGNY</sequence>
<gene>
    <name evidence="1" type="ORF">BT62DRAFT_921395</name>
</gene>
<dbReference type="Proteomes" id="UP000812287">
    <property type="component" value="Unassembled WGS sequence"/>
</dbReference>
<name>A0A9P7VMW0_9AGAR</name>
<dbReference type="GeneID" id="66106596"/>
<evidence type="ECO:0000313" key="1">
    <source>
        <dbReference type="EMBL" id="KAG7444118.1"/>
    </source>
</evidence>
<protein>
    <submittedName>
        <fullName evidence="1">Uncharacterized protein</fullName>
    </submittedName>
</protein>
<organism evidence="1 2">
    <name type="scientific">Guyanagaster necrorhizus</name>
    <dbReference type="NCBI Taxonomy" id="856835"/>
    <lineage>
        <taxon>Eukaryota</taxon>
        <taxon>Fungi</taxon>
        <taxon>Dikarya</taxon>
        <taxon>Basidiomycota</taxon>
        <taxon>Agaricomycotina</taxon>
        <taxon>Agaricomycetes</taxon>
        <taxon>Agaricomycetidae</taxon>
        <taxon>Agaricales</taxon>
        <taxon>Marasmiineae</taxon>
        <taxon>Physalacriaceae</taxon>
        <taxon>Guyanagaster</taxon>
    </lineage>
</organism>
<reference evidence="1" key="1">
    <citation type="submission" date="2020-11" db="EMBL/GenBank/DDBJ databases">
        <title>Adaptations for nitrogen fixation in a non-lichenized fungal sporocarp promotes dispersal by wood-feeding termites.</title>
        <authorList>
            <consortium name="DOE Joint Genome Institute"/>
            <person name="Koch R.A."/>
            <person name="Yoon G."/>
            <person name="Arayal U."/>
            <person name="Lail K."/>
            <person name="Amirebrahimi M."/>
            <person name="Labutti K."/>
            <person name="Lipzen A."/>
            <person name="Riley R."/>
            <person name="Barry K."/>
            <person name="Henrissat B."/>
            <person name="Grigoriev I.V."/>
            <person name="Herr J.R."/>
            <person name="Aime M.C."/>
        </authorList>
    </citation>
    <scope>NUCLEOTIDE SEQUENCE</scope>
    <source>
        <strain evidence="1">MCA 3950</strain>
    </source>
</reference>
<keyword evidence="2" id="KW-1185">Reference proteome</keyword>
<evidence type="ECO:0000313" key="2">
    <source>
        <dbReference type="Proteomes" id="UP000812287"/>
    </source>
</evidence>
<proteinExistence type="predicted"/>